<accession>A0A9P6UZ95</accession>
<keyword evidence="4" id="KW-1185">Reference proteome</keyword>
<dbReference type="AlphaFoldDB" id="A0A9P6UZ95"/>
<keyword evidence="1" id="KW-0175">Coiled coil</keyword>
<reference evidence="3" key="1">
    <citation type="journal article" date="2020" name="Fungal Divers.">
        <title>Resolving the Mortierellaceae phylogeny through synthesis of multi-gene phylogenetics and phylogenomics.</title>
        <authorList>
            <person name="Vandepol N."/>
            <person name="Liber J."/>
            <person name="Desiro A."/>
            <person name="Na H."/>
            <person name="Kennedy M."/>
            <person name="Barry K."/>
            <person name="Grigoriev I.V."/>
            <person name="Miller A.N."/>
            <person name="O'Donnell K."/>
            <person name="Stajich J.E."/>
            <person name="Bonito G."/>
        </authorList>
    </citation>
    <scope>NUCLEOTIDE SEQUENCE</scope>
    <source>
        <strain evidence="3">REB-010B</strain>
    </source>
</reference>
<evidence type="ECO:0000256" key="2">
    <source>
        <dbReference type="SAM" id="MobiDB-lite"/>
    </source>
</evidence>
<feature type="region of interest" description="Disordered" evidence="2">
    <location>
        <begin position="199"/>
        <end position="225"/>
    </location>
</feature>
<evidence type="ECO:0000256" key="1">
    <source>
        <dbReference type="SAM" id="Coils"/>
    </source>
</evidence>
<evidence type="ECO:0000313" key="4">
    <source>
        <dbReference type="Proteomes" id="UP000738325"/>
    </source>
</evidence>
<feature type="coiled-coil region" evidence="1">
    <location>
        <begin position="136"/>
        <end position="170"/>
    </location>
</feature>
<comment type="caution">
    <text evidence="3">The sequence shown here is derived from an EMBL/GenBank/DDBJ whole genome shotgun (WGS) entry which is preliminary data.</text>
</comment>
<organism evidence="3 4">
    <name type="scientific">Dissophora globulifera</name>
    <dbReference type="NCBI Taxonomy" id="979702"/>
    <lineage>
        <taxon>Eukaryota</taxon>
        <taxon>Fungi</taxon>
        <taxon>Fungi incertae sedis</taxon>
        <taxon>Mucoromycota</taxon>
        <taxon>Mortierellomycotina</taxon>
        <taxon>Mortierellomycetes</taxon>
        <taxon>Mortierellales</taxon>
        <taxon>Mortierellaceae</taxon>
        <taxon>Dissophora</taxon>
    </lineage>
</organism>
<name>A0A9P6UZ95_9FUNG</name>
<dbReference type="Proteomes" id="UP000738325">
    <property type="component" value="Unassembled WGS sequence"/>
</dbReference>
<sequence length="384" mass="43509">MPIKPSQQSKARVTELPSPPLSPRRDDDAFGTLVSTTPFRIFESTTDLLVDHTNSDLPHRHSDNADNHLRRQSRSWSTEKQEESKGYSSLPSISLSSTTETPTETIKTLVVPRRRHSDVQEMAMPTREWIKMKSHIDSLETEISHVARTNELLNQELDKVNGHLERLTSDEGEGWRKEYEFLVQQIDVMHRQLQFAYSQMGRDPQQQYQHQQGQHSSDGEADGQPETAMQLRQEIKELSSSLKSWKTAFHTTEENYRRKCEGERALKQALQQREAQLSSLVERLSGYDSGSQRSIANHQDLLRLSTGLEELQSKNYLTSDASTPEEHSLDSEQADSGSHGEDRMPGVFPEGETLPSALSTAGDTDRLSSSILSWTTLLATYMLS</sequence>
<evidence type="ECO:0000313" key="3">
    <source>
        <dbReference type="EMBL" id="KAG0326946.1"/>
    </source>
</evidence>
<feature type="compositionally biased region" description="Low complexity" evidence="2">
    <location>
        <begin position="205"/>
        <end position="215"/>
    </location>
</feature>
<feature type="compositionally biased region" description="Low complexity" evidence="2">
    <location>
        <begin position="88"/>
        <end position="104"/>
    </location>
</feature>
<feature type="region of interest" description="Disordered" evidence="2">
    <location>
        <begin position="52"/>
        <end position="104"/>
    </location>
</feature>
<feature type="region of interest" description="Disordered" evidence="2">
    <location>
        <begin position="1"/>
        <end position="30"/>
    </location>
</feature>
<gene>
    <name evidence="3" type="ORF">BGZ99_008710</name>
</gene>
<feature type="compositionally biased region" description="Polar residues" evidence="2">
    <location>
        <begin position="1"/>
        <end position="11"/>
    </location>
</feature>
<feature type="compositionally biased region" description="Basic and acidic residues" evidence="2">
    <location>
        <begin position="52"/>
        <end position="69"/>
    </location>
</feature>
<dbReference type="OrthoDB" id="2436444at2759"/>
<feature type="region of interest" description="Disordered" evidence="2">
    <location>
        <begin position="318"/>
        <end position="363"/>
    </location>
</feature>
<dbReference type="EMBL" id="JAAAIP010000069">
    <property type="protein sequence ID" value="KAG0326946.1"/>
    <property type="molecule type" value="Genomic_DNA"/>
</dbReference>
<proteinExistence type="predicted"/>
<protein>
    <submittedName>
        <fullName evidence="3">Uncharacterized protein</fullName>
    </submittedName>
</protein>
<feature type="coiled-coil region" evidence="1">
    <location>
        <begin position="228"/>
        <end position="273"/>
    </location>
</feature>